<organism evidence="1 2">
    <name type="scientific">Alicyclobacillus fodiniaquatilis</name>
    <dbReference type="NCBI Taxonomy" id="1661150"/>
    <lineage>
        <taxon>Bacteria</taxon>
        <taxon>Bacillati</taxon>
        <taxon>Bacillota</taxon>
        <taxon>Bacilli</taxon>
        <taxon>Bacillales</taxon>
        <taxon>Alicyclobacillaceae</taxon>
        <taxon>Alicyclobacillus</taxon>
    </lineage>
</organism>
<evidence type="ECO:0008006" key="3">
    <source>
        <dbReference type="Google" id="ProtNLM"/>
    </source>
</evidence>
<comment type="caution">
    <text evidence="1">The sequence shown here is derived from an EMBL/GenBank/DDBJ whole genome shotgun (WGS) entry which is preliminary data.</text>
</comment>
<protein>
    <recommendedName>
        <fullName evidence="3">Pectate lyase superfamily protein domain-containing protein</fullName>
    </recommendedName>
</protein>
<name>A0ABW4JFY2_9BACL</name>
<dbReference type="Proteomes" id="UP001597079">
    <property type="component" value="Unassembled WGS sequence"/>
</dbReference>
<keyword evidence="2" id="KW-1185">Reference proteome</keyword>
<dbReference type="EMBL" id="JBHUCX010000020">
    <property type="protein sequence ID" value="MFD1674330.1"/>
    <property type="molecule type" value="Genomic_DNA"/>
</dbReference>
<reference evidence="2" key="1">
    <citation type="journal article" date="2019" name="Int. J. Syst. Evol. Microbiol.">
        <title>The Global Catalogue of Microorganisms (GCM) 10K type strain sequencing project: providing services to taxonomists for standard genome sequencing and annotation.</title>
        <authorList>
            <consortium name="The Broad Institute Genomics Platform"/>
            <consortium name="The Broad Institute Genome Sequencing Center for Infectious Disease"/>
            <person name="Wu L."/>
            <person name="Ma J."/>
        </authorList>
    </citation>
    <scope>NUCLEOTIDE SEQUENCE [LARGE SCALE GENOMIC DNA]</scope>
    <source>
        <strain evidence="2">CGMCC 1.12286</strain>
    </source>
</reference>
<proteinExistence type="predicted"/>
<gene>
    <name evidence="1" type="ORF">ACFSB2_06380</name>
</gene>
<sequence length="351" mass="37206">MSDISFGGKHDSIDIRNYQTPSVNRVQDDTQAFASAAHMANGRAIQLGPGTYYVQNIQLISGLVIRGSGRNATTIVHTGSGKAMINNTGTPVGNIELTDFTLICNPNSTIGIEFSMVYQSVASRINILQSNGGNTNFTGVSFDQGDIGTSYYNTMTDVSVNAGSANTIGTGYLFQNKANSNRLIGCRTNAVTTAVQIATITDHIIVIGCTFEQFTNGIMDNGYRNVFVGNRFENSGSASGTGIILSSATTNTLMTGNQYINLATAFTNGNISGANMIMDHSHLNAKYISHDSGGGWNSVMNMRNYGIQSAGYLGLSTCSSSNAPNNSIFVNSEDNVLYFKDSAGVLTALTL</sequence>
<evidence type="ECO:0000313" key="1">
    <source>
        <dbReference type="EMBL" id="MFD1674330.1"/>
    </source>
</evidence>
<dbReference type="SUPFAM" id="SSF51126">
    <property type="entry name" value="Pectin lyase-like"/>
    <property type="match status" value="1"/>
</dbReference>
<evidence type="ECO:0000313" key="2">
    <source>
        <dbReference type="Proteomes" id="UP001597079"/>
    </source>
</evidence>
<dbReference type="InterPro" id="IPR011050">
    <property type="entry name" value="Pectin_lyase_fold/virulence"/>
</dbReference>
<accession>A0ABW4JFY2</accession>
<dbReference type="RefSeq" id="WP_377942203.1">
    <property type="nucleotide sequence ID" value="NZ_JBHUCX010000020.1"/>
</dbReference>